<feature type="domain" description="TonB-dependent receptor plug" evidence="16">
    <location>
        <begin position="77"/>
        <end position="188"/>
    </location>
</feature>
<evidence type="ECO:0000256" key="1">
    <source>
        <dbReference type="ARBA" id="ARBA00004571"/>
    </source>
</evidence>
<evidence type="ECO:0000256" key="13">
    <source>
        <dbReference type="RuleBase" id="RU003357"/>
    </source>
</evidence>
<dbReference type="Gene3D" id="2.170.130.10">
    <property type="entry name" value="TonB-dependent receptor, plug domain"/>
    <property type="match status" value="1"/>
</dbReference>
<reference evidence="18" key="1">
    <citation type="submission" date="2020-12" db="EMBL/GenBank/DDBJ databases">
        <title>Hymenobacter sp.</title>
        <authorList>
            <person name="Kim M.K."/>
        </authorList>
    </citation>
    <scope>NUCLEOTIDE SEQUENCE [LARGE SCALE GENOMIC DNA]</scope>
    <source>
        <strain evidence="18">BT553</strain>
    </source>
</reference>
<evidence type="ECO:0000259" key="16">
    <source>
        <dbReference type="Pfam" id="PF07715"/>
    </source>
</evidence>
<dbReference type="PANTHER" id="PTHR32552">
    <property type="entry name" value="FERRICHROME IRON RECEPTOR-RELATED"/>
    <property type="match status" value="1"/>
</dbReference>
<dbReference type="Pfam" id="PF07715">
    <property type="entry name" value="Plug"/>
    <property type="match status" value="1"/>
</dbReference>
<keyword evidence="2 12" id="KW-0813">Transport</keyword>
<keyword evidence="9 13" id="KW-0798">TonB box</keyword>
<evidence type="ECO:0000313" key="17">
    <source>
        <dbReference type="EMBL" id="MBJ6121660.1"/>
    </source>
</evidence>
<sequence length="871" mass="92379">MRNVALQSCVSVIALTTACWALPAAAQATDPAAATATGATTTAAQSADPVAAQAETDAGAEDIVVTATTGERSRFRSSISVSQVSQEAISNFTPRSEAEVLRNIPGLQPSDTAGPGGNANIGVRGIPVSTGGSEYVALQEDGLPVTLFGDINFGNNDYWIRFDQNVERVEAVRGGSASTFTSQAPGAVINYLSKTGDRAGGSVAFSKGVGYRENRVDFDYGAPISDTLRFHVGGYARNGGGLTNERFNILRGYQIKANVTKDFADNRGYIRLNFKRLDEQAPTNTATPSIATLDGNKVTDFDPFPNFDGRDGSTYSTNARSFQFVDRDGKVKNAQVQGIHPRITAIGGQFHYALTDAITIDDSMRYSDMSGNFTTQFLNVTNRVNTNPVPTGFSSCFVPASSGFSANGVVGSCVNGGVVGSVRYAAGPNKGQVYTGAYVNNNPNINTRMRNMNSFANNLSVAGKFDALGGKVSTSAGWFHMSQNIVQDWHVNRQFSEVNGENASPLELFSTTGTQLTAAGQAGFNDNWGSCCARSVDLTYTDDAGVLSAGYERGGLNLDASVRFDSVKGKGTAIGGVAGPNYTVTAGLGTATLPSLIAGAAVENIDYSDNYVSWSFGALYAFDNSTSVFARASRGGRFNADRRVLSGNFNADGSLNSQGKSTSVNFLNQQEIGLKQRGDLFAGNYSVEITGFRSTLTENNYDFTRINNPAPNNDPNISNGYRSYGVEFTGRFNLGGFRLAADATYINSKIRDSATAVLVGNRPGGIPRFIFLVSPSYDTGFLAGGLSFSGQSSVPLDDFNVYTVKGSTFVNGFLKVRPVDRVELGLNANNLFDKLGYRGGGSLIPLSSTSAIFQNSAVYGRTVTASIRYTF</sequence>
<comment type="subcellular location">
    <subcellularLocation>
        <location evidence="1 12">Cell outer membrane</location>
        <topology evidence="1 12">Multi-pass membrane protein</topology>
    </subcellularLocation>
</comment>
<gene>
    <name evidence="17" type="ORF">JAO74_07635</name>
</gene>
<evidence type="ECO:0000256" key="4">
    <source>
        <dbReference type="ARBA" id="ARBA00022496"/>
    </source>
</evidence>
<evidence type="ECO:0000256" key="3">
    <source>
        <dbReference type="ARBA" id="ARBA00022452"/>
    </source>
</evidence>
<evidence type="ECO:0000256" key="5">
    <source>
        <dbReference type="ARBA" id="ARBA00022692"/>
    </source>
</evidence>
<keyword evidence="18" id="KW-1185">Reference proteome</keyword>
<dbReference type="InterPro" id="IPR036942">
    <property type="entry name" value="Beta-barrel_TonB_sf"/>
</dbReference>
<keyword evidence="3 12" id="KW-1134">Transmembrane beta strand</keyword>
<dbReference type="Proteomes" id="UP000640426">
    <property type="component" value="Unassembled WGS sequence"/>
</dbReference>
<evidence type="ECO:0000256" key="10">
    <source>
        <dbReference type="ARBA" id="ARBA00023136"/>
    </source>
</evidence>
<accession>A0ABS0XNN6</accession>
<dbReference type="InterPro" id="IPR039426">
    <property type="entry name" value="TonB-dep_rcpt-like"/>
</dbReference>
<evidence type="ECO:0000256" key="11">
    <source>
        <dbReference type="ARBA" id="ARBA00023237"/>
    </source>
</evidence>
<dbReference type="PROSITE" id="PS52016">
    <property type="entry name" value="TONB_DEPENDENT_REC_3"/>
    <property type="match status" value="1"/>
</dbReference>
<organism evidence="17 18">
    <name type="scientific">Sphingomonas mollis</name>
    <dbReference type="NCBI Taxonomy" id="2795726"/>
    <lineage>
        <taxon>Bacteria</taxon>
        <taxon>Pseudomonadati</taxon>
        <taxon>Pseudomonadota</taxon>
        <taxon>Alphaproteobacteria</taxon>
        <taxon>Sphingomonadales</taxon>
        <taxon>Sphingomonadaceae</taxon>
        <taxon>Sphingomonas</taxon>
    </lineage>
</organism>
<evidence type="ECO:0000259" key="15">
    <source>
        <dbReference type="Pfam" id="PF00593"/>
    </source>
</evidence>
<evidence type="ECO:0000256" key="7">
    <source>
        <dbReference type="ARBA" id="ARBA00023004"/>
    </source>
</evidence>
<dbReference type="EMBL" id="JAELXS010000003">
    <property type="protein sequence ID" value="MBJ6121660.1"/>
    <property type="molecule type" value="Genomic_DNA"/>
</dbReference>
<proteinExistence type="inferred from homology"/>
<dbReference type="InterPro" id="IPR000531">
    <property type="entry name" value="Beta-barrel_TonB"/>
</dbReference>
<evidence type="ECO:0000313" key="18">
    <source>
        <dbReference type="Proteomes" id="UP000640426"/>
    </source>
</evidence>
<evidence type="ECO:0000256" key="2">
    <source>
        <dbReference type="ARBA" id="ARBA00022448"/>
    </source>
</evidence>
<keyword evidence="10 12" id="KW-0472">Membrane</keyword>
<dbReference type="RefSeq" id="WP_199036652.1">
    <property type="nucleotide sequence ID" value="NZ_JAELXS010000003.1"/>
</dbReference>
<dbReference type="Pfam" id="PF00593">
    <property type="entry name" value="TonB_dep_Rec_b-barrel"/>
    <property type="match status" value="1"/>
</dbReference>
<keyword evidence="11 12" id="KW-0998">Cell outer membrane</keyword>
<dbReference type="Gene3D" id="2.40.170.20">
    <property type="entry name" value="TonB-dependent receptor, beta-barrel domain"/>
    <property type="match status" value="1"/>
</dbReference>
<evidence type="ECO:0000256" key="6">
    <source>
        <dbReference type="ARBA" id="ARBA00022729"/>
    </source>
</evidence>
<feature type="signal peptide" evidence="14">
    <location>
        <begin position="1"/>
        <end position="28"/>
    </location>
</feature>
<dbReference type="SUPFAM" id="SSF56935">
    <property type="entry name" value="Porins"/>
    <property type="match status" value="1"/>
</dbReference>
<comment type="caution">
    <text evidence="17">The sequence shown here is derived from an EMBL/GenBank/DDBJ whole genome shotgun (WGS) entry which is preliminary data.</text>
</comment>
<protein>
    <submittedName>
        <fullName evidence="17">TonB-dependent receptor</fullName>
    </submittedName>
</protein>
<keyword evidence="6 14" id="KW-0732">Signal</keyword>
<feature type="chain" id="PRO_5046386009" evidence="14">
    <location>
        <begin position="29"/>
        <end position="871"/>
    </location>
</feature>
<name>A0ABS0XNN6_9SPHN</name>
<comment type="similarity">
    <text evidence="12 13">Belongs to the TonB-dependent receptor family.</text>
</comment>
<evidence type="ECO:0000256" key="9">
    <source>
        <dbReference type="ARBA" id="ARBA00023077"/>
    </source>
</evidence>
<evidence type="ECO:0000256" key="12">
    <source>
        <dbReference type="PROSITE-ProRule" id="PRU01360"/>
    </source>
</evidence>
<dbReference type="InterPro" id="IPR012910">
    <property type="entry name" value="Plug_dom"/>
</dbReference>
<keyword evidence="4" id="KW-0410">Iron transport</keyword>
<feature type="domain" description="TonB-dependent receptor-like beta-barrel" evidence="15">
    <location>
        <begin position="424"/>
        <end position="831"/>
    </location>
</feature>
<keyword evidence="5 12" id="KW-0812">Transmembrane</keyword>
<evidence type="ECO:0000256" key="8">
    <source>
        <dbReference type="ARBA" id="ARBA00023065"/>
    </source>
</evidence>
<dbReference type="PROSITE" id="PS51257">
    <property type="entry name" value="PROKAR_LIPOPROTEIN"/>
    <property type="match status" value="1"/>
</dbReference>
<dbReference type="InterPro" id="IPR037066">
    <property type="entry name" value="Plug_dom_sf"/>
</dbReference>
<dbReference type="PANTHER" id="PTHR32552:SF89">
    <property type="entry name" value="CATECHOLATE SIDEROPHORE RECEPTOR FIU"/>
    <property type="match status" value="1"/>
</dbReference>
<keyword evidence="8" id="KW-0406">Ion transport</keyword>
<evidence type="ECO:0000256" key="14">
    <source>
        <dbReference type="SAM" id="SignalP"/>
    </source>
</evidence>
<keyword evidence="17" id="KW-0675">Receptor</keyword>
<keyword evidence="7" id="KW-0408">Iron</keyword>